<evidence type="ECO:0000256" key="4">
    <source>
        <dbReference type="ARBA" id="ARBA00023242"/>
    </source>
</evidence>
<organism evidence="8 9">
    <name type="scientific">Agaricus bisporus var. burnettii</name>
    <dbReference type="NCBI Taxonomy" id="192524"/>
    <lineage>
        <taxon>Eukaryota</taxon>
        <taxon>Fungi</taxon>
        <taxon>Dikarya</taxon>
        <taxon>Basidiomycota</taxon>
        <taxon>Agaricomycotina</taxon>
        <taxon>Agaricomycetes</taxon>
        <taxon>Agaricomycetidae</taxon>
        <taxon>Agaricales</taxon>
        <taxon>Agaricineae</taxon>
        <taxon>Agaricaceae</taxon>
        <taxon>Agaricus</taxon>
    </lineage>
</organism>
<feature type="region of interest" description="Disordered" evidence="5">
    <location>
        <begin position="365"/>
        <end position="402"/>
    </location>
</feature>
<evidence type="ECO:0000256" key="5">
    <source>
        <dbReference type="SAM" id="MobiDB-lite"/>
    </source>
</evidence>
<reference evidence="8 9" key="1">
    <citation type="journal article" name="Sci. Rep.">
        <title>Telomere-to-telomere assembled and centromere annotated genomes of the two main subspecies of the button mushroom Agaricus bisporus reveal especially polymorphic chromosome ends.</title>
        <authorList>
            <person name="Sonnenberg A.S.M."/>
            <person name="Sedaghat-Telgerd N."/>
            <person name="Lavrijssen B."/>
            <person name="Ohm R.A."/>
            <person name="Hendrickx P.M."/>
            <person name="Scholtmeijer K."/>
            <person name="Baars J.J.P."/>
            <person name="van Peer A."/>
        </authorList>
    </citation>
    <scope>NUCLEOTIDE SEQUENCE [LARGE SCALE GENOMIC DNA]</scope>
    <source>
        <strain evidence="8 9">H119_p4</strain>
    </source>
</reference>
<feature type="compositionally biased region" description="Low complexity" evidence="5">
    <location>
        <begin position="97"/>
        <end position="107"/>
    </location>
</feature>
<dbReference type="Proteomes" id="UP000629468">
    <property type="component" value="Unassembled WGS sequence"/>
</dbReference>
<keyword evidence="4" id="KW-0539">Nucleus</keyword>
<dbReference type="InterPro" id="IPR027104">
    <property type="entry name" value="Prp3"/>
</dbReference>
<dbReference type="GO" id="GO:0046540">
    <property type="term" value="C:U4/U6 x U5 tri-snRNP complex"/>
    <property type="evidence" value="ECO:0007669"/>
    <property type="project" value="InterPro"/>
</dbReference>
<sequence length="646" mass="70903">MADRKRALEGGGAAGSAAKRLKSDSLSANDLIMQKRAEVSAKLAAMKKSNLAGPAPQKAPTIAAPVPTKPIPSKLAMPPTPASSTPSSTPKLTKGMTPPSTSATPAAVPDDLARRVAEAKKRVSEAQTKLAIKDNPYMAMAPTNKKKGSSTPVVETQPSPGAGLKMAAHPLLLGPTTQTAQSKKDRYKPMQPKFASIKANVRNAPTPPPAPTPVAVPSPSPALANPYASSGPPKDGTGFDGAPRDRHGRNFRFNPKGKYVAIANQLRQEQQLEALKQRIAESARKAGLDSDMGIEKNIKRPPPPEAEWWDAALLPTKNYTDIETFGMEQLNIRSDDSPVTLYIQHPIPIPAPGDKNKAELKPLKLTTKEQKKLRKRSRKEKLQDKRDRIRMGLAPPDPPKVRLGNLMKVLTSDAIQDPTRVEARVRREVAMRKHTHEKMNAERKLTDEQRREKIESKKLDEEKKGIVGAVFKIKNLSDGAHRFKVRKNAEQNNLTGVCIFNPQFNVVYVEGAAKFIKNYKRLMLRRLKWTEQARPRGGEAVEIEKANSDEEGENEGGGDASAGDAVGKGKAVDGGGVVEGEEGHENESLENNKCWLIWEGTLRERMFTGFKARSCPTEREVKEVLGDLKGYWDMAKNWKGEEEELY</sequence>
<evidence type="ECO:0000259" key="7">
    <source>
        <dbReference type="Pfam" id="PF08572"/>
    </source>
</evidence>
<dbReference type="InterPro" id="IPR010541">
    <property type="entry name" value="Prp3_C"/>
</dbReference>
<dbReference type="PANTHER" id="PTHR14212:SF0">
    <property type="entry name" value="U4_U6 SMALL NUCLEAR RIBONUCLEOPROTEIN PRP3"/>
    <property type="match status" value="1"/>
</dbReference>
<feature type="region of interest" description="Disordered" evidence="5">
    <location>
        <begin position="1"/>
        <end position="28"/>
    </location>
</feature>
<feature type="region of interest" description="Disordered" evidence="5">
    <location>
        <begin position="535"/>
        <end position="585"/>
    </location>
</feature>
<evidence type="ECO:0000256" key="3">
    <source>
        <dbReference type="ARBA" id="ARBA00023187"/>
    </source>
</evidence>
<keyword evidence="2" id="KW-0507">mRNA processing</keyword>
<feature type="region of interest" description="Disordered" evidence="5">
    <location>
        <begin position="134"/>
        <end position="166"/>
    </location>
</feature>
<dbReference type="EMBL" id="JABXXO010000008">
    <property type="protein sequence ID" value="KAF7771779.1"/>
    <property type="molecule type" value="Genomic_DNA"/>
</dbReference>
<dbReference type="PANTHER" id="PTHR14212">
    <property type="entry name" value="U4/U6-ASSOCIATED RNA SPLICING FACTOR-RELATED"/>
    <property type="match status" value="1"/>
</dbReference>
<accession>A0A8H7KG81</accession>
<dbReference type="Pfam" id="PF08572">
    <property type="entry name" value="PRP3"/>
    <property type="match status" value="1"/>
</dbReference>
<feature type="domain" description="Pre-mRNA-splicing factor 3" evidence="7">
    <location>
        <begin position="241"/>
        <end position="446"/>
    </location>
</feature>
<keyword evidence="3" id="KW-0508">mRNA splicing</keyword>
<feature type="domain" description="Small nuclear ribonucleoprotein Prp3 C-terminal" evidence="6">
    <location>
        <begin position="469"/>
        <end position="635"/>
    </location>
</feature>
<feature type="region of interest" description="Disordered" evidence="5">
    <location>
        <begin position="50"/>
        <end position="109"/>
    </location>
</feature>
<dbReference type="Pfam" id="PF06544">
    <property type="entry name" value="Prp3_C"/>
    <property type="match status" value="1"/>
</dbReference>
<evidence type="ECO:0000259" key="6">
    <source>
        <dbReference type="Pfam" id="PF06544"/>
    </source>
</evidence>
<dbReference type="AlphaFoldDB" id="A0A8H7KG81"/>
<evidence type="ECO:0008006" key="10">
    <source>
        <dbReference type="Google" id="ProtNLM"/>
    </source>
</evidence>
<comment type="subcellular location">
    <subcellularLocation>
        <location evidence="1">Nucleus</location>
    </subcellularLocation>
</comment>
<evidence type="ECO:0000313" key="9">
    <source>
        <dbReference type="Proteomes" id="UP000629468"/>
    </source>
</evidence>
<evidence type="ECO:0000256" key="1">
    <source>
        <dbReference type="ARBA" id="ARBA00004123"/>
    </source>
</evidence>
<feature type="compositionally biased region" description="Basic and acidic residues" evidence="5">
    <location>
        <begin position="535"/>
        <end position="548"/>
    </location>
</feature>
<gene>
    <name evidence="8" type="ORF">Agabi119p4_6090</name>
</gene>
<dbReference type="InterPro" id="IPR013881">
    <property type="entry name" value="Pre-mRNA_splic_Prp3_dom"/>
</dbReference>
<dbReference type="GO" id="GO:0000398">
    <property type="term" value="P:mRNA splicing, via spliceosome"/>
    <property type="evidence" value="ECO:0007669"/>
    <property type="project" value="InterPro"/>
</dbReference>
<name>A0A8H7KG81_AGABI</name>
<comment type="caution">
    <text evidence="8">The sequence shown here is derived from an EMBL/GenBank/DDBJ whole genome shotgun (WGS) entry which is preliminary data.</text>
</comment>
<proteinExistence type="predicted"/>
<feature type="region of interest" description="Disordered" evidence="5">
    <location>
        <begin position="194"/>
        <end position="252"/>
    </location>
</feature>
<feature type="compositionally biased region" description="Pro residues" evidence="5">
    <location>
        <begin position="205"/>
        <end position="220"/>
    </location>
</feature>
<feature type="compositionally biased region" description="Basic and acidic residues" evidence="5">
    <location>
        <begin position="380"/>
        <end position="390"/>
    </location>
</feature>
<protein>
    <recommendedName>
        <fullName evidence="10">PRP3-domain-containing protein</fullName>
    </recommendedName>
</protein>
<feature type="compositionally biased region" description="Polar residues" evidence="5">
    <location>
        <begin position="149"/>
        <end position="159"/>
    </location>
</feature>
<dbReference type="CDD" id="cd24162">
    <property type="entry name" value="Prp3_C"/>
    <property type="match status" value="1"/>
</dbReference>
<evidence type="ECO:0000313" key="8">
    <source>
        <dbReference type="EMBL" id="KAF7771779.1"/>
    </source>
</evidence>
<evidence type="ECO:0000256" key="2">
    <source>
        <dbReference type="ARBA" id="ARBA00022664"/>
    </source>
</evidence>